<evidence type="ECO:0000313" key="2">
    <source>
        <dbReference type="EMBL" id="MFC4820306.1"/>
    </source>
</evidence>
<comment type="caution">
    <text evidence="2">The sequence shown here is derived from an EMBL/GenBank/DDBJ whole genome shotgun (WGS) entry which is preliminary data.</text>
</comment>
<gene>
    <name evidence="2" type="ORF">ACFO6Q_08220</name>
</gene>
<dbReference type="SMART" id="SM00710">
    <property type="entry name" value="PbH1"/>
    <property type="match status" value="5"/>
</dbReference>
<dbReference type="RefSeq" id="WP_380020148.1">
    <property type="nucleotide sequence ID" value="NZ_JBHSHD010000007.1"/>
</dbReference>
<proteinExistence type="predicted"/>
<feature type="region of interest" description="Disordered" evidence="1">
    <location>
        <begin position="1"/>
        <end position="55"/>
    </location>
</feature>
<reference evidence="3" key="1">
    <citation type="journal article" date="2019" name="Int. J. Syst. Evol. Microbiol.">
        <title>The Global Catalogue of Microorganisms (GCM) 10K type strain sequencing project: providing services to taxonomists for standard genome sequencing and annotation.</title>
        <authorList>
            <consortium name="The Broad Institute Genomics Platform"/>
            <consortium name="The Broad Institute Genome Sequencing Center for Infectious Disease"/>
            <person name="Wu L."/>
            <person name="Ma J."/>
        </authorList>
    </citation>
    <scope>NUCLEOTIDE SEQUENCE [LARGE SCALE GENOMIC DNA]</scope>
    <source>
        <strain evidence="3">CCUG 30340</strain>
    </source>
</reference>
<accession>A0ABV9QU24</accession>
<dbReference type="InterPro" id="IPR006626">
    <property type="entry name" value="PbH1"/>
</dbReference>
<dbReference type="EMBL" id="JBHSHD010000007">
    <property type="protein sequence ID" value="MFC4820306.1"/>
    <property type="molecule type" value="Genomic_DNA"/>
</dbReference>
<evidence type="ECO:0000256" key="1">
    <source>
        <dbReference type="SAM" id="MobiDB-lite"/>
    </source>
</evidence>
<dbReference type="SUPFAM" id="SSF51126">
    <property type="entry name" value="Pectin lyase-like"/>
    <property type="match status" value="2"/>
</dbReference>
<sequence length="880" mass="89759">MYASGEHARVPLPRQSRNEEDTPTGFDPEPSMRLNTTPNPLPARFQPRSAPANPRRRTRFLHGPGLRAWMAVLLLLLGAGGHVRAMTLCANSAVSLQAAFSVSEIVQQEVTIQIASGSYALPGMIVHFAAPVTLLGGYNGDCTSRTAPVSAANTVLDFGGSGVLLQQISGTPQSKIVVDGVSFLNAAPFKLYVGDWGEDSAIRLSRTRISGVPGFGEQSEIWMWGEGTIDLENVLIDRMATQMASNECTFEIQAISGGSISLSSVTADIAWNKKFCLAGPSSGDSVANIHNSILWSSVQTSSIDASFIDTVNVVNSTYFALLRHGANGQTIDVLHVDPLWAAPGNGDYRLLAASASVNSGTVIVPTGLPATDVEGHARWVGSRPDRGAYESPFDDATNYVVTTVADSGAGSLRSAMEQANSLPNPATITFAIPGACPHVIAPLTVLPKVTSPMIIDGTSQPGSTLNDDADAFNANVCVIVKPASGTLPLGFAVPQNAAAASLTLRGVAIGAITQPVVLLGGSNHVIAGNRFGGLVGGVQLPGAGLYAVSIGVNASGSLSVGGVHVDDRNVISGASLGGINVMGSVVSSPDRCAILNNLIGLSPSGNTALPNFTGINLSGSGCSIVGNRIAGNDNDAIWINGGSDNVVQRNIIGVGVNGNTLFSAGAGVRIGAGSGNVVGASATSAVAGTIFSNTIRGMGAGGIVAVAGSDNVLRTNLVYGNGAQGQGMAIDLGVAGPDANDAGDLDDGANRMQNFPTIQRIVLAQAGGSLTDVPATVGGQLDAAPGSYRIDAYYSHTCNPAVHLTGRGEAEAFIGTRRIDLLAGEATFEMPVVIPELADAAYVSLTATDATGNTSEIGTCFALGHADGDAIFADGVDGPT</sequence>
<dbReference type="InterPro" id="IPR059226">
    <property type="entry name" value="Choice_anch_Q_dom"/>
</dbReference>
<dbReference type="Proteomes" id="UP001595886">
    <property type="component" value="Unassembled WGS sequence"/>
</dbReference>
<dbReference type="NCBIfam" id="NF041518">
    <property type="entry name" value="choice_anch_Q"/>
    <property type="match status" value="1"/>
</dbReference>
<dbReference type="Gene3D" id="2.160.20.10">
    <property type="entry name" value="Single-stranded right-handed beta-helix, Pectin lyase-like"/>
    <property type="match status" value="1"/>
</dbReference>
<protein>
    <submittedName>
        <fullName evidence="2">Choice-of-anchor Q domain-containing protein</fullName>
    </submittedName>
</protein>
<keyword evidence="3" id="KW-1185">Reference proteome</keyword>
<dbReference type="InterPro" id="IPR012334">
    <property type="entry name" value="Pectin_lyas_fold"/>
</dbReference>
<organism evidence="2 3">
    <name type="scientific">Dokdonella ginsengisoli</name>
    <dbReference type="NCBI Taxonomy" id="363846"/>
    <lineage>
        <taxon>Bacteria</taxon>
        <taxon>Pseudomonadati</taxon>
        <taxon>Pseudomonadota</taxon>
        <taxon>Gammaproteobacteria</taxon>
        <taxon>Lysobacterales</taxon>
        <taxon>Rhodanobacteraceae</taxon>
        <taxon>Dokdonella</taxon>
    </lineage>
</organism>
<name>A0ABV9QU24_9GAMM</name>
<dbReference type="InterPro" id="IPR011050">
    <property type="entry name" value="Pectin_lyase_fold/virulence"/>
</dbReference>
<evidence type="ECO:0000313" key="3">
    <source>
        <dbReference type="Proteomes" id="UP001595886"/>
    </source>
</evidence>